<dbReference type="Proteomes" id="UP000241895">
    <property type="component" value="Unassembled WGS sequence"/>
</dbReference>
<sequence length="218" mass="24274">MYQPRHFAMTDEDAMMAVVRAYPFATLVTDGDQGVCIDHLPLMVEQTSQGALVLRGHIARANALWRLGEGEGERADAAAIEAVAIFHGPDAYISPGWYPDKHRHGRVVPTWNYQVVHAHGRLAFQRESDWLTSHLTSLVDRFEAGREAPWAVDDAPEDYLEGMRRGIVGVELEVTRLVGKHKASQHKPQEEREGIREGLRGDGRSACDAAVLCGDQQR</sequence>
<evidence type="ECO:0000256" key="1">
    <source>
        <dbReference type="SAM" id="MobiDB-lite"/>
    </source>
</evidence>
<dbReference type="Gene3D" id="2.30.110.10">
    <property type="entry name" value="Electron Transport, Fmn-binding Protein, Chain A"/>
    <property type="match status" value="1"/>
</dbReference>
<accession>A0ABX5IXS9</accession>
<dbReference type="EMBL" id="PXNS01000009">
    <property type="protein sequence ID" value="PTL93350.1"/>
    <property type="molecule type" value="Genomic_DNA"/>
</dbReference>
<gene>
    <name evidence="2" type="ORF">C6W88_15140</name>
</gene>
<dbReference type="PIRSF" id="PIRSF010372">
    <property type="entry name" value="PaiB"/>
    <property type="match status" value="1"/>
</dbReference>
<name>A0ABX5IXS9_9GAMM</name>
<dbReference type="InterPro" id="IPR007396">
    <property type="entry name" value="TR_PAI2-type"/>
</dbReference>
<dbReference type="SUPFAM" id="SSF50475">
    <property type="entry name" value="FMN-binding split barrel"/>
    <property type="match status" value="1"/>
</dbReference>
<dbReference type="InterPro" id="IPR012349">
    <property type="entry name" value="Split_barrel_FMN-bd"/>
</dbReference>
<protein>
    <submittedName>
        <fullName evidence="2">Transcriptional regulator</fullName>
    </submittedName>
</protein>
<dbReference type="RefSeq" id="WP_108133070.1">
    <property type="nucleotide sequence ID" value="NZ_PXNS01000009.1"/>
</dbReference>
<comment type="caution">
    <text evidence="2">The sequence shown here is derived from an EMBL/GenBank/DDBJ whole genome shotgun (WGS) entry which is preliminary data.</text>
</comment>
<organism evidence="2 3">
    <name type="scientific">Halomonas litopenaei</name>
    <dbReference type="NCBI Taxonomy" id="2109328"/>
    <lineage>
        <taxon>Bacteria</taxon>
        <taxon>Pseudomonadati</taxon>
        <taxon>Pseudomonadota</taxon>
        <taxon>Gammaproteobacteria</taxon>
        <taxon>Oceanospirillales</taxon>
        <taxon>Halomonadaceae</taxon>
        <taxon>Halomonas</taxon>
    </lineage>
</organism>
<dbReference type="PANTHER" id="PTHR35802">
    <property type="entry name" value="PROTEASE SYNTHASE AND SPORULATION PROTEIN PAI 2"/>
    <property type="match status" value="1"/>
</dbReference>
<reference evidence="2 3" key="1">
    <citation type="submission" date="2018-03" db="EMBL/GenBank/DDBJ databases">
        <authorList>
            <person name="Zhou J."/>
            <person name="Li X."/>
            <person name="Xue M."/>
            <person name="Yin J."/>
        </authorList>
    </citation>
    <scope>NUCLEOTIDE SEQUENCE [LARGE SCALE GENOMIC DNA]</scope>
    <source>
        <strain evidence="2 3">SYSU ZJ2214</strain>
    </source>
</reference>
<keyword evidence="3" id="KW-1185">Reference proteome</keyword>
<feature type="region of interest" description="Disordered" evidence="1">
    <location>
        <begin position="179"/>
        <end position="202"/>
    </location>
</feature>
<evidence type="ECO:0000313" key="2">
    <source>
        <dbReference type="EMBL" id="PTL93350.1"/>
    </source>
</evidence>
<dbReference type="PANTHER" id="PTHR35802:SF1">
    <property type="entry name" value="PROTEASE SYNTHASE AND SPORULATION PROTEIN PAI 2"/>
    <property type="match status" value="1"/>
</dbReference>
<evidence type="ECO:0000313" key="3">
    <source>
        <dbReference type="Proteomes" id="UP000241895"/>
    </source>
</evidence>
<dbReference type="Pfam" id="PF04299">
    <property type="entry name" value="FMN_bind_2"/>
    <property type="match status" value="1"/>
</dbReference>
<proteinExistence type="predicted"/>
<feature type="compositionally biased region" description="Basic and acidic residues" evidence="1">
    <location>
        <begin position="187"/>
        <end position="202"/>
    </location>
</feature>